<gene>
    <name evidence="14" type="primary">GLYAT</name>
</gene>
<dbReference type="Gene3D" id="3.40.630.30">
    <property type="match status" value="1"/>
</dbReference>
<evidence type="ECO:0000259" key="13">
    <source>
        <dbReference type="Pfam" id="PF08444"/>
    </source>
</evidence>
<comment type="subcellular location">
    <subcellularLocation>
        <location evidence="2">Mitochondrion</location>
    </subcellularLocation>
</comment>
<dbReference type="GO" id="GO:1901787">
    <property type="term" value="P:benzoyl-CoA metabolic process"/>
    <property type="evidence" value="ECO:0007669"/>
    <property type="project" value="Ensembl"/>
</dbReference>
<feature type="domain" description="Glycine N-acyltransferase C-terminal" evidence="13">
    <location>
        <begin position="208"/>
        <end position="295"/>
    </location>
</feature>
<reference evidence="14" key="2">
    <citation type="submission" date="2025-08" db="UniProtKB">
        <authorList>
            <consortium name="Ensembl"/>
        </authorList>
    </citation>
    <scope>IDENTIFICATION</scope>
</reference>
<dbReference type="PANTHER" id="PTHR15298">
    <property type="entry name" value="L-COA N-ACYLTRANSFERASE-RELATED"/>
    <property type="match status" value="1"/>
</dbReference>
<accession>A0A4X2LCQ8</accession>
<keyword evidence="15" id="KW-1185">Reference proteome</keyword>
<evidence type="ECO:0000256" key="5">
    <source>
        <dbReference type="ARBA" id="ARBA00022679"/>
    </source>
</evidence>
<dbReference type="GO" id="GO:0047962">
    <property type="term" value="F:glycine N-benzoyltransferase activity"/>
    <property type="evidence" value="ECO:0007669"/>
    <property type="project" value="UniProtKB-EC"/>
</dbReference>
<evidence type="ECO:0000259" key="12">
    <source>
        <dbReference type="Pfam" id="PF06021"/>
    </source>
</evidence>
<dbReference type="CTD" id="10249"/>
<dbReference type="GO" id="GO:0047961">
    <property type="term" value="F:glycine N-acyltransferase activity"/>
    <property type="evidence" value="ECO:0007669"/>
    <property type="project" value="UniProtKB-EC"/>
</dbReference>
<dbReference type="InterPro" id="IPR013652">
    <property type="entry name" value="Glycine_N-acyltransferase_C"/>
</dbReference>
<reference evidence="14" key="3">
    <citation type="submission" date="2025-09" db="UniProtKB">
        <authorList>
            <consortium name="Ensembl"/>
        </authorList>
    </citation>
    <scope>IDENTIFICATION</scope>
</reference>
<dbReference type="GeneTree" id="ENSGT00950000183133"/>
<feature type="compositionally biased region" description="Low complexity" evidence="11">
    <location>
        <begin position="309"/>
        <end position="322"/>
    </location>
</feature>
<evidence type="ECO:0000256" key="2">
    <source>
        <dbReference type="ARBA" id="ARBA00004173"/>
    </source>
</evidence>
<evidence type="ECO:0000256" key="10">
    <source>
        <dbReference type="RuleBase" id="RU368002"/>
    </source>
</evidence>
<dbReference type="Ensembl" id="ENSVURT00010021371.1">
    <property type="protein sequence ID" value="ENSVURP00010018797.1"/>
    <property type="gene ID" value="ENSVURG00010014313.1"/>
</dbReference>
<evidence type="ECO:0000256" key="6">
    <source>
        <dbReference type="ARBA" id="ARBA00022990"/>
    </source>
</evidence>
<dbReference type="GeneID" id="114042618"/>
<keyword evidence="7" id="KW-0496">Mitochondrion</keyword>
<evidence type="ECO:0000313" key="15">
    <source>
        <dbReference type="Proteomes" id="UP000314987"/>
    </source>
</evidence>
<dbReference type="GO" id="GO:0006544">
    <property type="term" value="P:glycine metabolic process"/>
    <property type="evidence" value="ECO:0007669"/>
    <property type="project" value="Ensembl"/>
</dbReference>
<organism evidence="14 15">
    <name type="scientific">Vombatus ursinus</name>
    <name type="common">Common wombat</name>
    <dbReference type="NCBI Taxonomy" id="29139"/>
    <lineage>
        <taxon>Eukaryota</taxon>
        <taxon>Metazoa</taxon>
        <taxon>Chordata</taxon>
        <taxon>Craniata</taxon>
        <taxon>Vertebrata</taxon>
        <taxon>Euteleostomi</taxon>
        <taxon>Mammalia</taxon>
        <taxon>Metatheria</taxon>
        <taxon>Diprotodontia</taxon>
        <taxon>Vombatidae</taxon>
        <taxon>Vombatus</taxon>
    </lineage>
</organism>
<name>A0A4X2LCQ8_VOMUR</name>
<proteinExistence type="inferred from homology"/>
<evidence type="ECO:0000256" key="3">
    <source>
        <dbReference type="ARBA" id="ARBA00009110"/>
    </source>
</evidence>
<feature type="domain" description="Glycine N-acyltransferase N-terminal" evidence="12">
    <location>
        <begin position="1"/>
        <end position="205"/>
    </location>
</feature>
<dbReference type="InterPro" id="IPR010313">
    <property type="entry name" value="Glycine_N-acyltransferase"/>
</dbReference>
<comment type="catalytic activity">
    <reaction evidence="1">
        <text>an acyl-CoA + glycine = an N-acylglycine + CoA + H(+)</text>
        <dbReference type="Rhea" id="RHEA:19869"/>
        <dbReference type="ChEBI" id="CHEBI:15378"/>
        <dbReference type="ChEBI" id="CHEBI:57287"/>
        <dbReference type="ChEBI" id="CHEBI:57305"/>
        <dbReference type="ChEBI" id="CHEBI:57670"/>
        <dbReference type="ChEBI" id="CHEBI:58342"/>
        <dbReference type="EC" id="2.3.1.13"/>
    </reaction>
</comment>
<feature type="region of interest" description="Disordered" evidence="11">
    <location>
        <begin position="293"/>
        <end position="322"/>
    </location>
</feature>
<dbReference type="InterPro" id="IPR015938">
    <property type="entry name" value="Glycine_N-acyltransferase_N"/>
</dbReference>
<dbReference type="GO" id="GO:0009636">
    <property type="term" value="P:response to toxic substance"/>
    <property type="evidence" value="ECO:0007669"/>
    <property type="project" value="UniProtKB-KW"/>
</dbReference>
<evidence type="ECO:0000256" key="4">
    <source>
        <dbReference type="ARBA" id="ARBA00022575"/>
    </source>
</evidence>
<dbReference type="RefSeq" id="XP_027717107.1">
    <property type="nucleotide sequence ID" value="XM_027861306.1"/>
</dbReference>
<keyword evidence="5 10" id="KW-0808">Transferase</keyword>
<dbReference type="InterPro" id="IPR016181">
    <property type="entry name" value="Acyl_CoA_acyltransferase"/>
</dbReference>
<dbReference type="STRING" id="29139.ENSVURP00010018797"/>
<evidence type="ECO:0000256" key="1">
    <source>
        <dbReference type="ARBA" id="ARBA00000378"/>
    </source>
</evidence>
<keyword evidence="4" id="KW-0216">Detoxification</keyword>
<evidence type="ECO:0000256" key="11">
    <source>
        <dbReference type="SAM" id="MobiDB-lite"/>
    </source>
</evidence>
<sequence>MLLLRSSQMLQTLQAALRKDIPESIKVYGTVFHMNHGNPFKLEALVDRWPDFRTVIIRPPEQEMTDDLDPYTNTYQVFSKDLQNCQEVLKSSDVINWKQHLQIQGLQSGLNEVINNVTEEKSVQVRATNRYLYLVSETMKRHAPSQHNLDKSYTKTEKPNKQINTEIFKMSSLEAEHASLVNDLWSFGGNERSLKFIQRCIQHFPSYCLLGPEGTPVSWNLTDQTGEMRMAGTLPKYRGQGLISSVIYHHVQIADKMGYPVYSHVAKDNQYMQQMSDSLKHIRAPYPWQQWNCEPLGGSTPKESESQSKSEGGSGSKDSGSS</sequence>
<dbReference type="SUPFAM" id="SSF55729">
    <property type="entry name" value="Acyl-CoA N-acyltransferases (Nat)"/>
    <property type="match status" value="1"/>
</dbReference>
<dbReference type="GO" id="GO:0005739">
    <property type="term" value="C:mitochondrion"/>
    <property type="evidence" value="ECO:0007669"/>
    <property type="project" value="UniProtKB-SubCell"/>
</dbReference>
<keyword evidence="6" id="KW-0007">Acetylation</keyword>
<dbReference type="EC" id="2.3.1.-" evidence="10"/>
<dbReference type="RefSeq" id="XP_027717106.1">
    <property type="nucleotide sequence ID" value="XM_027861305.1"/>
</dbReference>
<protein>
    <recommendedName>
        <fullName evidence="10">Glycine N-acyltransferase-like protein</fullName>
        <ecNumber evidence="10">2.3.1.-</ecNumber>
    </recommendedName>
</protein>
<dbReference type="Pfam" id="PF06021">
    <property type="entry name" value="Gly_acyl_tr_N"/>
    <property type="match status" value="1"/>
</dbReference>
<reference evidence="15" key="1">
    <citation type="submission" date="2018-12" db="EMBL/GenBank/DDBJ databases">
        <authorList>
            <person name="Yazar S."/>
        </authorList>
    </citation>
    <scope>NUCLEOTIDE SEQUENCE [LARGE SCALE GENOMIC DNA]</scope>
</reference>
<dbReference type="AlphaFoldDB" id="A0A4X2LCQ8"/>
<dbReference type="PANTHER" id="PTHR15298:SF9">
    <property type="entry name" value="GLYCINE N-ACYLTRANSFERASE"/>
    <property type="match status" value="1"/>
</dbReference>
<evidence type="ECO:0000256" key="9">
    <source>
        <dbReference type="ARBA" id="ARBA00047955"/>
    </source>
</evidence>
<dbReference type="Proteomes" id="UP000314987">
    <property type="component" value="Unassembled WGS sequence"/>
</dbReference>
<evidence type="ECO:0000313" key="14">
    <source>
        <dbReference type="Ensembl" id="ENSVURP00010018797.1"/>
    </source>
</evidence>
<comment type="catalytic activity">
    <reaction evidence="9">
        <text>benzoyl-CoA + glycine = N-benzoylglycine + CoA + H(+)</text>
        <dbReference type="Rhea" id="RHEA:18493"/>
        <dbReference type="ChEBI" id="CHEBI:15378"/>
        <dbReference type="ChEBI" id="CHEBI:57287"/>
        <dbReference type="ChEBI" id="CHEBI:57305"/>
        <dbReference type="ChEBI" id="CHEBI:57369"/>
        <dbReference type="ChEBI" id="CHEBI:606565"/>
        <dbReference type="EC" id="2.3.1.71"/>
    </reaction>
</comment>
<dbReference type="Pfam" id="PF08444">
    <property type="entry name" value="Gly_acyl_tr_C"/>
    <property type="match status" value="1"/>
</dbReference>
<keyword evidence="8 10" id="KW-0012">Acyltransferase</keyword>
<dbReference type="OMA" id="ERCIQNF"/>
<evidence type="ECO:0000256" key="7">
    <source>
        <dbReference type="ARBA" id="ARBA00023128"/>
    </source>
</evidence>
<comment type="similarity">
    <text evidence="3 10">Belongs to the glycine N-acyltransferase family.</text>
</comment>
<evidence type="ECO:0000256" key="8">
    <source>
        <dbReference type="ARBA" id="ARBA00023315"/>
    </source>
</evidence>